<comment type="caution">
    <text evidence="4">The sequence shown here is derived from an EMBL/GenBank/DDBJ whole genome shotgun (WGS) entry which is preliminary data.</text>
</comment>
<name>A0A1Y2L870_9PROT</name>
<keyword evidence="5" id="KW-1185">Reference proteome</keyword>
<proteinExistence type="predicted"/>
<dbReference type="Pfam" id="PF18312">
    <property type="entry name" value="ScsC_N"/>
    <property type="match status" value="1"/>
</dbReference>
<dbReference type="EMBL" id="JFKB01000012">
    <property type="protein sequence ID" value="OSQ46174.1"/>
    <property type="molecule type" value="Genomic_DNA"/>
</dbReference>
<sequence length="257" mass="27471">MTSQMIKRLLGSAAIMVSLGLASGAASSAQAANDQISDTQKAQFESVIEQYLMENPDVLLRAIQNVQVWQTAEQARKNADAITPVWDALIADSSVPSVGPADAPVTVIEFFDYHCGYCKRAFDGVKDLAEQSDGKVRTLFVEFPILREESANAARAALAAAKQGKYMEVHSAFMESRGILDEGQINDLAADAGVDVDQMRKDMQSAEITGMLAQYSAMARSIGVNGTPAFLINGNMVSGADMERVNALVEAGLNEAS</sequence>
<evidence type="ECO:0000313" key="5">
    <source>
        <dbReference type="Proteomes" id="UP000193396"/>
    </source>
</evidence>
<dbReference type="InterPro" id="IPR051470">
    <property type="entry name" value="Thiol:disulfide_interchange"/>
</dbReference>
<evidence type="ECO:0000256" key="1">
    <source>
        <dbReference type="ARBA" id="ARBA00003565"/>
    </source>
</evidence>
<reference evidence="4 5" key="1">
    <citation type="submission" date="2014-03" db="EMBL/GenBank/DDBJ databases">
        <title>The draft genome sequence of Thalassospira alkalitolerans JCM 18968.</title>
        <authorList>
            <person name="Lai Q."/>
            <person name="Shao Z."/>
        </authorList>
    </citation>
    <scope>NUCLEOTIDE SEQUENCE [LARGE SCALE GENOMIC DNA]</scope>
    <source>
        <strain evidence="4 5">JCM 18968</strain>
    </source>
</reference>
<dbReference type="OrthoDB" id="9780147at2"/>
<dbReference type="AlphaFoldDB" id="A0A1Y2L870"/>
<dbReference type="PROSITE" id="PS51352">
    <property type="entry name" value="THIOREDOXIN_2"/>
    <property type="match status" value="1"/>
</dbReference>
<protein>
    <submittedName>
        <fullName evidence="4">Membrane protein</fullName>
    </submittedName>
</protein>
<feature type="domain" description="Thioredoxin" evidence="3">
    <location>
        <begin position="49"/>
        <end position="254"/>
    </location>
</feature>
<feature type="chain" id="PRO_5013367985" evidence="2">
    <location>
        <begin position="32"/>
        <end position="257"/>
    </location>
</feature>
<dbReference type="InterPro" id="IPR012336">
    <property type="entry name" value="Thioredoxin-like_fold"/>
</dbReference>
<organism evidence="4 5">
    <name type="scientific">Thalassospira alkalitolerans</name>
    <dbReference type="NCBI Taxonomy" id="1293890"/>
    <lineage>
        <taxon>Bacteria</taxon>
        <taxon>Pseudomonadati</taxon>
        <taxon>Pseudomonadota</taxon>
        <taxon>Alphaproteobacteria</taxon>
        <taxon>Rhodospirillales</taxon>
        <taxon>Thalassospiraceae</taxon>
        <taxon>Thalassospira</taxon>
    </lineage>
</organism>
<dbReference type="InterPro" id="IPR036249">
    <property type="entry name" value="Thioredoxin-like_sf"/>
</dbReference>
<dbReference type="PANTHER" id="PTHR35272">
    <property type="entry name" value="THIOL:DISULFIDE INTERCHANGE PROTEIN DSBC-RELATED"/>
    <property type="match status" value="1"/>
</dbReference>
<dbReference type="CDD" id="cd03023">
    <property type="entry name" value="DsbA_Com1_like"/>
    <property type="match status" value="1"/>
</dbReference>
<evidence type="ECO:0000259" key="3">
    <source>
        <dbReference type="PROSITE" id="PS51352"/>
    </source>
</evidence>
<keyword evidence="2" id="KW-0732">Signal</keyword>
<dbReference type="Proteomes" id="UP000193396">
    <property type="component" value="Unassembled WGS sequence"/>
</dbReference>
<dbReference type="InterPro" id="IPR041205">
    <property type="entry name" value="ScsC_N"/>
</dbReference>
<comment type="function">
    <text evidence="1">May be required for disulfide bond formation in some proteins.</text>
</comment>
<dbReference type="Pfam" id="PF13462">
    <property type="entry name" value="Thioredoxin_4"/>
    <property type="match status" value="1"/>
</dbReference>
<dbReference type="PANTHER" id="PTHR35272:SF3">
    <property type="entry name" value="THIOL:DISULFIDE INTERCHANGE PROTEIN DSBC"/>
    <property type="match status" value="1"/>
</dbReference>
<gene>
    <name evidence="4" type="ORF">TALK_16265</name>
</gene>
<accession>A0A1Y2L870</accession>
<evidence type="ECO:0000313" key="4">
    <source>
        <dbReference type="EMBL" id="OSQ46174.1"/>
    </source>
</evidence>
<evidence type="ECO:0000256" key="2">
    <source>
        <dbReference type="SAM" id="SignalP"/>
    </source>
</evidence>
<dbReference type="Gene3D" id="3.40.30.10">
    <property type="entry name" value="Glutaredoxin"/>
    <property type="match status" value="1"/>
</dbReference>
<dbReference type="InterPro" id="IPR013766">
    <property type="entry name" value="Thioredoxin_domain"/>
</dbReference>
<dbReference type="STRING" id="1293890.TALK_16265"/>
<dbReference type="SUPFAM" id="SSF52833">
    <property type="entry name" value="Thioredoxin-like"/>
    <property type="match status" value="1"/>
</dbReference>
<feature type="signal peptide" evidence="2">
    <location>
        <begin position="1"/>
        <end position="31"/>
    </location>
</feature>